<dbReference type="GO" id="GO:0005730">
    <property type="term" value="C:nucleolus"/>
    <property type="evidence" value="ECO:0007669"/>
    <property type="project" value="TreeGrafter"/>
</dbReference>
<reference evidence="7" key="1">
    <citation type="submission" date="2015-11" db="EMBL/GenBank/DDBJ databases">
        <title>De novo transcriptome assembly of four potential Pierce s Disease insect vectors from Arizona vineyards.</title>
        <authorList>
            <person name="Tassone E.E."/>
        </authorList>
    </citation>
    <scope>NUCLEOTIDE SEQUENCE</scope>
</reference>
<feature type="compositionally biased region" description="Basic and acidic residues" evidence="2">
    <location>
        <begin position="507"/>
        <end position="516"/>
    </location>
</feature>
<dbReference type="InterPro" id="IPR014720">
    <property type="entry name" value="dsRBD_dom"/>
</dbReference>
<dbReference type="EMBL" id="GEBQ01001371">
    <property type="protein sequence ID" value="JAT38606.1"/>
    <property type="molecule type" value="Transcribed_RNA"/>
</dbReference>
<dbReference type="AlphaFoldDB" id="A0A1B6LXN9"/>
<dbReference type="GO" id="GO:0003726">
    <property type="term" value="F:double-stranded RNA adenosine deaminase activity"/>
    <property type="evidence" value="ECO:0007669"/>
    <property type="project" value="TreeGrafter"/>
</dbReference>
<dbReference type="GO" id="GO:0005737">
    <property type="term" value="C:cytoplasm"/>
    <property type="evidence" value="ECO:0007669"/>
    <property type="project" value="TreeGrafter"/>
</dbReference>
<dbReference type="GO" id="GO:0008251">
    <property type="term" value="F:tRNA-specific adenosine deaminase activity"/>
    <property type="evidence" value="ECO:0007669"/>
    <property type="project" value="TreeGrafter"/>
</dbReference>
<evidence type="ECO:0000313" key="8">
    <source>
        <dbReference type="EMBL" id="JAT38606.1"/>
    </source>
</evidence>
<accession>A0A1B6LXN9</accession>
<dbReference type="PROSITE" id="PS50137">
    <property type="entry name" value="DS_RBD"/>
    <property type="match status" value="2"/>
</dbReference>
<dbReference type="GO" id="GO:0006396">
    <property type="term" value="P:RNA processing"/>
    <property type="evidence" value="ECO:0007669"/>
    <property type="project" value="InterPro"/>
</dbReference>
<feature type="region of interest" description="Disordered" evidence="2">
    <location>
        <begin position="1"/>
        <end position="54"/>
    </location>
</feature>
<keyword evidence="1" id="KW-0694">RNA-binding</keyword>
<dbReference type="Gene3D" id="3.30.160.20">
    <property type="match status" value="2"/>
</dbReference>
<dbReference type="PROSITE" id="PS50141">
    <property type="entry name" value="A_DEAMIN_EDITASE"/>
    <property type="match status" value="1"/>
</dbReference>
<evidence type="ECO:0000259" key="3">
    <source>
        <dbReference type="PROSITE" id="PS50137"/>
    </source>
</evidence>
<dbReference type="InterPro" id="IPR002466">
    <property type="entry name" value="A_deamin"/>
</dbReference>
<dbReference type="Pfam" id="PF00035">
    <property type="entry name" value="dsrm"/>
    <property type="match status" value="2"/>
</dbReference>
<feature type="domain" description="DRBM" evidence="3">
    <location>
        <begin position="149"/>
        <end position="215"/>
    </location>
</feature>
<dbReference type="EMBL" id="GEBQ01029835">
    <property type="protein sequence ID" value="JAT10142.1"/>
    <property type="molecule type" value="Transcribed_RNA"/>
</dbReference>
<feature type="region of interest" description="Disordered" evidence="2">
    <location>
        <begin position="113"/>
        <end position="148"/>
    </location>
</feature>
<proteinExistence type="predicted"/>
<dbReference type="SMART" id="SM00552">
    <property type="entry name" value="ADEAMc"/>
    <property type="match status" value="1"/>
</dbReference>
<evidence type="ECO:0000313" key="7">
    <source>
        <dbReference type="EMBL" id="JAT28385.1"/>
    </source>
</evidence>
<feature type="compositionally biased region" description="Polar residues" evidence="2">
    <location>
        <begin position="37"/>
        <end position="47"/>
    </location>
</feature>
<dbReference type="SMART" id="SM00358">
    <property type="entry name" value="DSRM"/>
    <property type="match status" value="2"/>
</dbReference>
<name>A0A1B6LXN9_9HEMI</name>
<dbReference type="PANTHER" id="PTHR10910">
    <property type="entry name" value="EUKARYOTE SPECIFIC DSRNA BINDING PROTEIN"/>
    <property type="match status" value="1"/>
</dbReference>
<dbReference type="PANTHER" id="PTHR10910:SF62">
    <property type="entry name" value="AT07585P-RELATED"/>
    <property type="match status" value="1"/>
</dbReference>
<gene>
    <name evidence="8" type="ORF">g.24900</name>
    <name evidence="6" type="ORF">g.24902</name>
    <name evidence="5" type="ORF">g.24908</name>
    <name evidence="7" type="ORF">g.24918</name>
</gene>
<dbReference type="EMBL" id="GEBQ01011592">
    <property type="protein sequence ID" value="JAT28385.1"/>
    <property type="molecule type" value="Transcribed_RNA"/>
</dbReference>
<evidence type="ECO:0000259" key="4">
    <source>
        <dbReference type="PROSITE" id="PS50141"/>
    </source>
</evidence>
<feature type="region of interest" description="Disordered" evidence="2">
    <location>
        <begin position="507"/>
        <end position="527"/>
    </location>
</feature>
<sequence length="759" mass="81980">MATVVCQRPSSTVGMGGDMNEGFSKSRQAESGDGSGSLPQVSSLEPSHSSREGLHADALDTAESKVREAEAGHGHKRTAQMSTANAFSPLEEYKGLPICVICGENLTNQATIQRNMKRSVTTPSPSESPPPETDSPARKKKKHSGISPLPRNAVCVLNEMRPGLEYKLVLQTGPVHCPIFTMSVKMDGQEVVGQGRTKKHAKQAAAEAALRTIIQVPEMHVMTLLNPHLQSANVDFTSDSMEYDGGDNKDGATPEAKASTSPGLKVLTRHVLGVEKSPVMILNEMRPGLKYECTSTSGESYAKFTMTVSIDSKTFEGTGPSKKLAKTAAARAALSTLYDFNFNMPVMPVNSALNPPPLPFTTLQSHQADIIAKLVLSKYGELMEGDATHARRKVLAGMVMTRGELTNATVISIGTGTKCVGGDHMSVNGASLNDSHAEIVARRGLCVFLYSQLALLSNPETASESVFEVNSGGKGFKLRDDVKFHLYINTAPCGDARIFSPHEVECSGTEAQDKHPNRNSRGQLRTKIESGEGTIPVKSSGGIQTWDGVLQGQRLLTMSCSDKIARWNVLGVQGSLLSHFVEPIYLESVVLGSLFNSSHMYRAVCGRIESTVEGLPPPFRFNKPSLGVTSSPETRQPGKAPNHSVNWVIGEERVEIINAMTGKAELGAASRLCKQSMFRHFCDVVEKLPQASTLLGQVSDKLYSDLKAKAEDYQMAKQQLMVGFSKADLGSWLKKPLEQDQFCLDDSVFKLPISLSLAQ</sequence>
<dbReference type="SUPFAM" id="SSF54768">
    <property type="entry name" value="dsRNA-binding domain-like"/>
    <property type="match status" value="2"/>
</dbReference>
<evidence type="ECO:0000256" key="1">
    <source>
        <dbReference type="PROSITE-ProRule" id="PRU00266"/>
    </source>
</evidence>
<dbReference type="GO" id="GO:0006382">
    <property type="term" value="P:adenosine to inosine editing"/>
    <property type="evidence" value="ECO:0007669"/>
    <property type="project" value="TreeGrafter"/>
</dbReference>
<dbReference type="EMBL" id="GEBQ01021823">
    <property type="protein sequence ID" value="JAT18154.1"/>
    <property type="molecule type" value="Transcribed_RNA"/>
</dbReference>
<dbReference type="GO" id="GO:0003725">
    <property type="term" value="F:double-stranded RNA binding"/>
    <property type="evidence" value="ECO:0007669"/>
    <property type="project" value="TreeGrafter"/>
</dbReference>
<feature type="domain" description="A to I editase" evidence="4">
    <location>
        <begin position="412"/>
        <end position="742"/>
    </location>
</feature>
<feature type="region of interest" description="Disordered" evidence="2">
    <location>
        <begin position="240"/>
        <end position="261"/>
    </location>
</feature>
<evidence type="ECO:0000256" key="2">
    <source>
        <dbReference type="SAM" id="MobiDB-lite"/>
    </source>
</evidence>
<dbReference type="GO" id="GO:0010468">
    <property type="term" value="P:regulation of gene expression"/>
    <property type="evidence" value="ECO:0007669"/>
    <property type="project" value="UniProtKB-ARBA"/>
</dbReference>
<organism evidence="7">
    <name type="scientific">Graphocephala atropunctata</name>
    <dbReference type="NCBI Taxonomy" id="36148"/>
    <lineage>
        <taxon>Eukaryota</taxon>
        <taxon>Metazoa</taxon>
        <taxon>Ecdysozoa</taxon>
        <taxon>Arthropoda</taxon>
        <taxon>Hexapoda</taxon>
        <taxon>Insecta</taxon>
        <taxon>Pterygota</taxon>
        <taxon>Neoptera</taxon>
        <taxon>Paraneoptera</taxon>
        <taxon>Hemiptera</taxon>
        <taxon>Auchenorrhyncha</taxon>
        <taxon>Membracoidea</taxon>
        <taxon>Cicadellidae</taxon>
        <taxon>Cicadellinae</taxon>
        <taxon>Cicadellini</taxon>
        <taxon>Graphocephala</taxon>
    </lineage>
</organism>
<dbReference type="Pfam" id="PF02137">
    <property type="entry name" value="A_deamin"/>
    <property type="match status" value="1"/>
</dbReference>
<evidence type="ECO:0000313" key="5">
    <source>
        <dbReference type="EMBL" id="JAT10142.1"/>
    </source>
</evidence>
<feature type="domain" description="DRBM" evidence="3">
    <location>
        <begin position="303"/>
        <end position="339"/>
    </location>
</feature>
<evidence type="ECO:0000313" key="6">
    <source>
        <dbReference type="EMBL" id="JAT18154.1"/>
    </source>
</evidence>
<protein>
    <submittedName>
        <fullName evidence="7">Uncharacterized protein</fullName>
    </submittedName>
</protein>